<reference evidence="4 5" key="1">
    <citation type="submission" date="2020-08" db="EMBL/GenBank/DDBJ databases">
        <title>Genomic Encyclopedia of Type Strains, Phase IV (KMG-IV): sequencing the most valuable type-strain genomes for metagenomic binning, comparative biology and taxonomic classification.</title>
        <authorList>
            <person name="Goeker M."/>
        </authorList>
    </citation>
    <scope>NUCLEOTIDE SEQUENCE [LARGE SCALE GENOMIC DNA]</scope>
    <source>
        <strain evidence="4 5">DSM 22359</strain>
    </source>
</reference>
<dbReference type="PROSITE" id="PS52016">
    <property type="entry name" value="TONB_DEPENDENT_REC_3"/>
    <property type="match status" value="1"/>
</dbReference>
<proteinExistence type="inferred from homology"/>
<evidence type="ECO:0000259" key="3">
    <source>
        <dbReference type="Pfam" id="PF07715"/>
    </source>
</evidence>
<dbReference type="Proteomes" id="UP000591735">
    <property type="component" value="Unassembled WGS sequence"/>
</dbReference>
<dbReference type="PANTHER" id="PTHR40980:SF4">
    <property type="entry name" value="TONB-DEPENDENT RECEPTOR-LIKE BETA-BARREL DOMAIN-CONTAINING PROTEIN"/>
    <property type="match status" value="1"/>
</dbReference>
<gene>
    <name evidence="4" type="ORF">HNR38_002688</name>
</gene>
<evidence type="ECO:0000256" key="2">
    <source>
        <dbReference type="SAM" id="SignalP"/>
    </source>
</evidence>
<protein>
    <recommendedName>
        <fullName evidence="3">TonB-dependent receptor plug domain-containing protein</fullName>
    </recommendedName>
</protein>
<accession>A0A840UDB8</accession>
<dbReference type="AlphaFoldDB" id="A0A840UDB8"/>
<keyword evidence="2" id="KW-0732">Signal</keyword>
<dbReference type="Pfam" id="PF07715">
    <property type="entry name" value="Plug"/>
    <property type="match status" value="1"/>
</dbReference>
<evidence type="ECO:0000313" key="4">
    <source>
        <dbReference type="EMBL" id="MBB5322193.1"/>
    </source>
</evidence>
<dbReference type="InterPro" id="IPR012910">
    <property type="entry name" value="Plug_dom"/>
</dbReference>
<feature type="chain" id="PRO_5032950592" description="TonB-dependent receptor plug domain-containing protein" evidence="2">
    <location>
        <begin position="29"/>
        <end position="906"/>
    </location>
</feature>
<keyword evidence="1" id="KW-0998">Cell outer membrane</keyword>
<keyword evidence="1" id="KW-0472">Membrane</keyword>
<organism evidence="4 5">
    <name type="scientific">Marinobacter oulmenensis</name>
    <dbReference type="NCBI Taxonomy" id="643747"/>
    <lineage>
        <taxon>Bacteria</taxon>
        <taxon>Pseudomonadati</taxon>
        <taxon>Pseudomonadota</taxon>
        <taxon>Gammaproteobacteria</taxon>
        <taxon>Pseudomonadales</taxon>
        <taxon>Marinobacteraceae</taxon>
        <taxon>Marinobacter</taxon>
    </lineage>
</organism>
<keyword evidence="1" id="KW-0813">Transport</keyword>
<dbReference type="Gene3D" id="2.170.130.10">
    <property type="entry name" value="TonB-dependent receptor, plug domain"/>
    <property type="match status" value="1"/>
</dbReference>
<comment type="subcellular location">
    <subcellularLocation>
        <location evidence="1">Cell outer membrane</location>
        <topology evidence="1">Multi-pass membrane protein</topology>
    </subcellularLocation>
</comment>
<dbReference type="InterPro" id="IPR039426">
    <property type="entry name" value="TonB-dep_rcpt-like"/>
</dbReference>
<comment type="caution">
    <text evidence="4">The sequence shown here is derived from an EMBL/GenBank/DDBJ whole genome shotgun (WGS) entry which is preliminary data.</text>
</comment>
<sequence length="906" mass="100542">MSKSFAKPTLVSSAIFAFSLSGAVPVHAQVSDSRSVNRVVEVQIPAGPLMESLKRVESLFGVTVRVPETLPAGRMAPLVSGGLTARQVLERLVQGSELHVADVEGQGFRLLPSGPSDGDVATLAPVLVLGRSAEPGVQRLESEDVRSTVRSDLAETLSVIPSVRVSDSASSSLQQSDLKPAEFSIRGAAPYQNNIMLDGASIDSFLDPAYGRSAGSQVPSRTQVEGHSQALFIDPDFLSSVEVIDINASAREGGFTGGVVKSQTRSYAGEDEFEISHRRTSGDWTEFHVDEDQEDEFGAGAGNYPTGTPGEYQPEFRKSETSLSGATRVGNIGVFAGYSEKRSHTRQKQFAATDIDYFLETGLIFKAEGPKSLDHHSRFFTVRADALETAYDLSASLSYSDYSEDSFLINYLGSDFHRDTEGLNLSVNYGQYLGETRLDANVSAGRSTNERETQRDYLYNYTGRNFYSEGAFIGNYGNLANTQHTLGTDIELSTPLGAASSVVNYGLELKWAHYEQHRDTPYTERTYQPPASAIGVYGVPYEDHHLYEEVIYRQGDISFTNLNAALFAELEGDYGRFFWRPGVRVERDGWLGNTNIAPRLMAGLHLDDAERYEFRAGANRYYGKSFLTYRLREKERDLRSKRQRTAPYDPSAPFVDVAPEDEWTYRHLDTPYDDELSAGVYGPFLTGQFGLQAVLRKGHDQIRTKTDPDTDIDWYANSGASETRQVDLYWRSHAMRWGYSSWHVNASMSWMDKETDADYGDDSGGYQSALDPDEDVIFKGSRIARRELPADDFATPVTANLDVVTGLFDHRITMVNGLAFTNGYRYLERTGEDPATGLDEYEIEDQGSTIRWDLSVEANLLGGKSSPYLKVDVINVTDNDNVISSESGIQLYGLGRQYWLEMGYRF</sequence>
<dbReference type="InterPro" id="IPR037066">
    <property type="entry name" value="Plug_dom_sf"/>
</dbReference>
<keyword evidence="5" id="KW-1185">Reference proteome</keyword>
<feature type="signal peptide" evidence="2">
    <location>
        <begin position="1"/>
        <end position="28"/>
    </location>
</feature>
<keyword evidence="1" id="KW-0812">Transmembrane</keyword>
<keyword evidence="1" id="KW-1134">Transmembrane beta strand</keyword>
<dbReference type="GO" id="GO:0009279">
    <property type="term" value="C:cell outer membrane"/>
    <property type="evidence" value="ECO:0007669"/>
    <property type="project" value="UniProtKB-SubCell"/>
</dbReference>
<dbReference type="RefSeq" id="WP_183705108.1">
    <property type="nucleotide sequence ID" value="NZ_JACHFE010000007.1"/>
</dbReference>
<dbReference type="Gene3D" id="3.55.50.30">
    <property type="match status" value="1"/>
</dbReference>
<comment type="similarity">
    <text evidence="1">Belongs to the TonB-dependent receptor family.</text>
</comment>
<dbReference type="EMBL" id="JACHFE010000007">
    <property type="protein sequence ID" value="MBB5322193.1"/>
    <property type="molecule type" value="Genomic_DNA"/>
</dbReference>
<evidence type="ECO:0000313" key="5">
    <source>
        <dbReference type="Proteomes" id="UP000591735"/>
    </source>
</evidence>
<feature type="domain" description="TonB-dependent receptor plug" evidence="3">
    <location>
        <begin position="137"/>
        <end position="259"/>
    </location>
</feature>
<dbReference type="PANTHER" id="PTHR40980">
    <property type="entry name" value="PLUG DOMAIN-CONTAINING PROTEIN"/>
    <property type="match status" value="1"/>
</dbReference>
<evidence type="ECO:0000256" key="1">
    <source>
        <dbReference type="PROSITE-ProRule" id="PRU01360"/>
    </source>
</evidence>
<dbReference type="SUPFAM" id="SSF56935">
    <property type="entry name" value="Porins"/>
    <property type="match status" value="1"/>
</dbReference>
<name>A0A840UDB8_9GAMM</name>